<dbReference type="OrthoDB" id="9815825at2"/>
<dbReference type="PANTHER" id="PTHR43249">
    <property type="entry name" value="UDP-N-ACETYL-2-AMINO-2-DEOXY-D-GLUCURONATE OXIDASE"/>
    <property type="match status" value="1"/>
</dbReference>
<dbReference type="RefSeq" id="WP_016481524.1">
    <property type="nucleotide sequence ID" value="NC_021487.1"/>
</dbReference>
<evidence type="ECO:0000259" key="2">
    <source>
        <dbReference type="Pfam" id="PF22725"/>
    </source>
</evidence>
<evidence type="ECO:0000313" key="3">
    <source>
        <dbReference type="EMBL" id="CCW33960.1"/>
    </source>
</evidence>
<accession>S0ESP2</accession>
<feature type="domain" description="GFO/IDH/MocA-like oxidoreductase" evidence="2">
    <location>
        <begin position="138"/>
        <end position="261"/>
    </location>
</feature>
<dbReference type="InterPro" id="IPR055170">
    <property type="entry name" value="GFO_IDH_MocA-like_dom"/>
</dbReference>
<dbReference type="Gene3D" id="3.30.360.10">
    <property type="entry name" value="Dihydrodipicolinate Reductase, domain 2"/>
    <property type="match status" value="1"/>
</dbReference>
<dbReference type="HOGENOM" id="CLU_023194_1_3_0"/>
<dbReference type="EMBL" id="HF951689">
    <property type="protein sequence ID" value="CCW33960.1"/>
    <property type="molecule type" value="Genomic_DNA"/>
</dbReference>
<dbReference type="Pfam" id="PF22725">
    <property type="entry name" value="GFO_IDH_MocA_C3"/>
    <property type="match status" value="1"/>
</dbReference>
<proteinExistence type="predicted"/>
<sequence length="340" mass="37637">MLQIALVGCGVIAPQHIAAFAKQYERATLSVFCDLDMEKADRARAHYEKLLGKSVGSRIVASYEEVLADSTVDAVDLCLPHHLHAEYAIAAARAGKHILCEKPLANTLEDCDRMIAAAREAGVVLFHGENMRLDPVVNRAMELIREGRIGIVTGLQQTYAHWQPEAMNRGWRARPEEAGGGQLMDAAIHHVDILRHVGGEIVQVQAMTTQHRPELGPESEDTGVLNFRFDRGHLGQLFAGHATRNRGGSPLLTVFGTEGSLTLEAFWPRRGLVWFPANNEPQVLIEHHHWQESFDAEIAHFLDVLLEGVPLRATPEEGRRNVEIILAAYTSARTGRLVEV</sequence>
<dbReference type="GO" id="GO:0000166">
    <property type="term" value="F:nucleotide binding"/>
    <property type="evidence" value="ECO:0007669"/>
    <property type="project" value="InterPro"/>
</dbReference>
<dbReference type="InterPro" id="IPR052515">
    <property type="entry name" value="Gfo/Idh/MocA_Oxidoreductase"/>
</dbReference>
<reference evidence="4" key="1">
    <citation type="submission" date="2013-03" db="EMBL/GenBank/DDBJ databases">
        <title>Genome sequence of Chthonomonas calidirosea, the first sequenced genome from the Armatimonadetes phylum (formally candidate division OP10).</title>
        <authorList>
            <person name="Lee K.C.Y."/>
            <person name="Morgan X.C."/>
            <person name="Dunfield P.F."/>
            <person name="Tamas I."/>
            <person name="Houghton K.M."/>
            <person name="Vyssotski M."/>
            <person name="Ryan J.L.J."/>
            <person name="Lagutin K."/>
            <person name="McDonald I.R."/>
            <person name="Stott M.B."/>
        </authorList>
    </citation>
    <scope>NUCLEOTIDE SEQUENCE [LARGE SCALE GENOMIC DNA]</scope>
    <source>
        <strain evidence="4">DSM 23976 / ICMP 18418 / T49</strain>
    </source>
</reference>
<dbReference type="Gene3D" id="3.40.50.720">
    <property type="entry name" value="NAD(P)-binding Rossmann-like Domain"/>
    <property type="match status" value="1"/>
</dbReference>
<dbReference type="InterPro" id="IPR036291">
    <property type="entry name" value="NAD(P)-bd_dom_sf"/>
</dbReference>
<dbReference type="AlphaFoldDB" id="S0ESP2"/>
<dbReference type="PATRIC" id="fig|1303518.3.peg.124"/>
<dbReference type="Pfam" id="PF01408">
    <property type="entry name" value="GFO_IDH_MocA"/>
    <property type="match status" value="1"/>
</dbReference>
<gene>
    <name evidence="3" type="ORF">CCALI_00121</name>
</gene>
<organism evidence="3 4">
    <name type="scientific">Chthonomonas calidirosea (strain DSM 23976 / ICMP 18418 / T49)</name>
    <dbReference type="NCBI Taxonomy" id="1303518"/>
    <lineage>
        <taxon>Bacteria</taxon>
        <taxon>Bacillati</taxon>
        <taxon>Armatimonadota</taxon>
        <taxon>Chthonomonadia</taxon>
        <taxon>Chthonomonadales</taxon>
        <taxon>Chthonomonadaceae</taxon>
        <taxon>Chthonomonas</taxon>
    </lineage>
</organism>
<dbReference type="PANTHER" id="PTHR43249:SF1">
    <property type="entry name" value="D-GLUCOSIDE 3-DEHYDROGENASE"/>
    <property type="match status" value="1"/>
</dbReference>
<dbReference type="KEGG" id="ccz:CCALI_00121"/>
<protein>
    <submittedName>
        <fullName evidence="3">Predicted dehydrogenases and related proteins</fullName>
    </submittedName>
</protein>
<dbReference type="SUPFAM" id="SSF51735">
    <property type="entry name" value="NAD(P)-binding Rossmann-fold domains"/>
    <property type="match status" value="1"/>
</dbReference>
<evidence type="ECO:0000313" key="4">
    <source>
        <dbReference type="Proteomes" id="UP000014227"/>
    </source>
</evidence>
<dbReference type="Proteomes" id="UP000014227">
    <property type="component" value="Chromosome I"/>
</dbReference>
<dbReference type="SUPFAM" id="SSF55347">
    <property type="entry name" value="Glyceraldehyde-3-phosphate dehydrogenase-like, C-terminal domain"/>
    <property type="match status" value="1"/>
</dbReference>
<dbReference type="STRING" id="454171.CP488_01036"/>
<name>S0ESP2_CHTCT</name>
<dbReference type="eggNOG" id="COG0673">
    <property type="taxonomic scope" value="Bacteria"/>
</dbReference>
<evidence type="ECO:0000259" key="1">
    <source>
        <dbReference type="Pfam" id="PF01408"/>
    </source>
</evidence>
<dbReference type="InterPro" id="IPR000683">
    <property type="entry name" value="Gfo/Idh/MocA-like_OxRdtase_N"/>
</dbReference>
<keyword evidence="4" id="KW-1185">Reference proteome</keyword>
<feature type="domain" description="Gfo/Idh/MocA-like oxidoreductase N-terminal" evidence="1">
    <location>
        <begin position="3"/>
        <end position="127"/>
    </location>
</feature>
<dbReference type="InParanoid" id="S0ESP2"/>